<reference evidence="2" key="3">
    <citation type="submission" date="2021-06" db="EMBL/GenBank/DDBJ databases">
        <title>Genomic Description and Analysis of Intracellular Bacteria, Candidatus Berkiella cookevillensis and Candidatus Berkiella aquae.</title>
        <authorList>
            <person name="Kidane D.T."/>
            <person name="Mehari Y.T."/>
            <person name="Rice F.C."/>
            <person name="Arivett B.A."/>
            <person name="Farone A.L."/>
            <person name="Berk S.G."/>
            <person name="Farone M.B."/>
        </authorList>
    </citation>
    <scope>NUCLEOTIDE SEQUENCE</scope>
    <source>
        <strain evidence="2">CC99</strain>
    </source>
</reference>
<name>A0A0Q9YP28_9GAMM</name>
<reference evidence="1" key="1">
    <citation type="submission" date="2015-09" db="EMBL/GenBank/DDBJ databases">
        <title>Draft Genome Sequences of Two Novel Amoeba-resistant Intranuclear Bacteria, Candidatus Berkiella cookevillensis and Candidatus Berkiella aquae.</title>
        <authorList>
            <person name="Mehari Y.T."/>
            <person name="Arivett B.A."/>
            <person name="Farone A.L."/>
            <person name="Gunderson J.H."/>
            <person name="Farone M.B."/>
        </authorList>
    </citation>
    <scope>NUCLEOTIDE SEQUENCE [LARGE SCALE GENOMIC DNA]</scope>
    <source>
        <strain evidence="1">CC99</strain>
    </source>
</reference>
<comment type="caution">
    <text evidence="1">The sequence shown here is derived from an EMBL/GenBank/DDBJ whole genome shotgun (WGS) entry which is preliminary data.</text>
</comment>
<organism evidence="1">
    <name type="scientific">Candidatus Berkiella cookevillensis</name>
    <dbReference type="NCBI Taxonomy" id="437022"/>
    <lineage>
        <taxon>Bacteria</taxon>
        <taxon>Pseudomonadati</taxon>
        <taxon>Pseudomonadota</taxon>
        <taxon>Gammaproteobacteria</taxon>
        <taxon>Candidatus Berkiellales</taxon>
        <taxon>Candidatus Berkiellaceae</taxon>
        <taxon>Candidatus Berkiella</taxon>
    </lineage>
</organism>
<dbReference type="EMBL" id="LKHV02000001">
    <property type="protein sequence ID" value="MCS5709337.1"/>
    <property type="molecule type" value="Genomic_DNA"/>
</dbReference>
<reference evidence="2" key="2">
    <citation type="journal article" date="2016" name="Genome Announc.">
        <title>Draft Genome Sequences of Two Novel Amoeba-Resistant Intranuclear Bacteria, 'Candidatus Berkiella cookevillensis' and 'Candidatus Berkiella aquae'.</title>
        <authorList>
            <person name="Mehari Y.T."/>
            <person name="Arivett B.A."/>
            <person name="Farone A.L."/>
            <person name="Gunderson J.H."/>
            <person name="Farone M.B."/>
        </authorList>
    </citation>
    <scope>NUCLEOTIDE SEQUENCE</scope>
    <source>
        <strain evidence="2">CC99</strain>
    </source>
</reference>
<dbReference type="EMBL" id="LKHV01000004">
    <property type="protein sequence ID" value="KRG18986.1"/>
    <property type="molecule type" value="Genomic_DNA"/>
</dbReference>
<dbReference type="RefSeq" id="WP_057624103.1">
    <property type="nucleotide sequence ID" value="NZ_LKHV02000001.1"/>
</dbReference>
<dbReference type="Proteomes" id="UP000051494">
    <property type="component" value="Unassembled WGS sequence"/>
</dbReference>
<evidence type="ECO:0000313" key="3">
    <source>
        <dbReference type="Proteomes" id="UP000051494"/>
    </source>
</evidence>
<proteinExistence type="predicted"/>
<dbReference type="AlphaFoldDB" id="A0A0Q9YP28"/>
<gene>
    <name evidence="1" type="ORF">CC99x_00975</name>
    <name evidence="2" type="ORF">CC99x_010515</name>
</gene>
<evidence type="ECO:0000313" key="2">
    <source>
        <dbReference type="EMBL" id="MCS5709337.1"/>
    </source>
</evidence>
<sequence length="517" mass="59618">MISSPTVWKNANTLTHDWEPLSSQQTLELSEDGRILVTSNPQVEQLPLFEKSAPYQELMILIAHSKAVRDEAEKISKQLKTLPNTNLAEYQDKMSQYQGAINLLNKHTRFLQTCHNSLILKDRKNVQTKNNLLHKLSFEVLEEQSEKQIEDLRQMITTLRTSQKAHAIKSTLSRITLLVPLSETEAIAIPTTIAKIAPISFKIGSYAYQAQNYTVTINMALKEKDEWNQSETIHPANNELILKSVSTDSSKDIAIIKFSVCWGDGHFPLLDHTIKKLDELFRPNYATLFKNKKKIQNTTSLVIQSEHESSDDVIHRDKLRQTLVEWMVYYNLDQLIIYDMPEAAVVYYGEGFSCDFSNHLPKSQADIQSNLNHCLETRSHPTALPIEEEERDKVAVPYIMRNRIDLLTKYQFEKGKKKSYAELIAKEPILDLNACRAMPELMGIPRLPFYSLSTLRKREYTGRFNPDPIAIQATKLDYRDIERSSARRECSQVSEHVLQTEKIQIERRSIVKLRRCK</sequence>
<keyword evidence="3" id="KW-1185">Reference proteome</keyword>
<accession>A0A0Q9YP28</accession>
<evidence type="ECO:0000313" key="1">
    <source>
        <dbReference type="EMBL" id="KRG18986.1"/>
    </source>
</evidence>
<protein>
    <submittedName>
        <fullName evidence="1">Uncharacterized protein</fullName>
    </submittedName>
</protein>